<name>A0A2J7RGQ8_9NEOP</name>
<dbReference type="AlphaFoldDB" id="A0A2J7RGQ8"/>
<organism evidence="1 2">
    <name type="scientific">Cryptotermes secundus</name>
    <dbReference type="NCBI Taxonomy" id="105785"/>
    <lineage>
        <taxon>Eukaryota</taxon>
        <taxon>Metazoa</taxon>
        <taxon>Ecdysozoa</taxon>
        <taxon>Arthropoda</taxon>
        <taxon>Hexapoda</taxon>
        <taxon>Insecta</taxon>
        <taxon>Pterygota</taxon>
        <taxon>Neoptera</taxon>
        <taxon>Polyneoptera</taxon>
        <taxon>Dictyoptera</taxon>
        <taxon>Blattodea</taxon>
        <taxon>Blattoidea</taxon>
        <taxon>Termitoidae</taxon>
        <taxon>Kalotermitidae</taxon>
        <taxon>Cryptotermitinae</taxon>
        <taxon>Cryptotermes</taxon>
    </lineage>
</organism>
<accession>A0A2J7RGQ8</accession>
<gene>
    <name evidence="1" type="ORF">B7P43_G15394</name>
</gene>
<proteinExistence type="predicted"/>
<dbReference type="Proteomes" id="UP000235965">
    <property type="component" value="Unassembled WGS sequence"/>
</dbReference>
<keyword evidence="2" id="KW-1185">Reference proteome</keyword>
<dbReference type="InParanoid" id="A0A2J7RGQ8"/>
<dbReference type="STRING" id="105785.A0A2J7RGQ8"/>
<dbReference type="EMBL" id="NEVH01003759">
    <property type="protein sequence ID" value="PNF40012.1"/>
    <property type="molecule type" value="Genomic_DNA"/>
</dbReference>
<protein>
    <submittedName>
        <fullName evidence="1">Uncharacterized protein</fullName>
    </submittedName>
</protein>
<reference evidence="1 2" key="1">
    <citation type="submission" date="2017-12" db="EMBL/GenBank/DDBJ databases">
        <title>Hemimetabolous genomes reveal molecular basis of termite eusociality.</title>
        <authorList>
            <person name="Harrison M.C."/>
            <person name="Jongepier E."/>
            <person name="Robertson H.M."/>
            <person name="Arning N."/>
            <person name="Bitard-Feildel T."/>
            <person name="Chao H."/>
            <person name="Childers C.P."/>
            <person name="Dinh H."/>
            <person name="Doddapaneni H."/>
            <person name="Dugan S."/>
            <person name="Gowin J."/>
            <person name="Greiner C."/>
            <person name="Han Y."/>
            <person name="Hu H."/>
            <person name="Hughes D.S.T."/>
            <person name="Huylmans A.-K."/>
            <person name="Kemena C."/>
            <person name="Kremer L.P.M."/>
            <person name="Lee S.L."/>
            <person name="Lopez-Ezquerra A."/>
            <person name="Mallet L."/>
            <person name="Monroy-Kuhn J.M."/>
            <person name="Moser A."/>
            <person name="Murali S.C."/>
            <person name="Muzny D.M."/>
            <person name="Otani S."/>
            <person name="Piulachs M.-D."/>
            <person name="Poelchau M."/>
            <person name="Qu J."/>
            <person name="Schaub F."/>
            <person name="Wada-Katsumata A."/>
            <person name="Worley K.C."/>
            <person name="Xie Q."/>
            <person name="Ylla G."/>
            <person name="Poulsen M."/>
            <person name="Gibbs R.A."/>
            <person name="Schal C."/>
            <person name="Richards S."/>
            <person name="Belles X."/>
            <person name="Korb J."/>
            <person name="Bornberg-Bauer E."/>
        </authorList>
    </citation>
    <scope>NUCLEOTIDE SEQUENCE [LARGE SCALE GENOMIC DNA]</scope>
    <source>
        <tissue evidence="1">Whole body</tissue>
    </source>
</reference>
<comment type="caution">
    <text evidence="1">The sequence shown here is derived from an EMBL/GenBank/DDBJ whole genome shotgun (WGS) entry which is preliminary data.</text>
</comment>
<evidence type="ECO:0000313" key="1">
    <source>
        <dbReference type="EMBL" id="PNF40012.1"/>
    </source>
</evidence>
<evidence type="ECO:0000313" key="2">
    <source>
        <dbReference type="Proteomes" id="UP000235965"/>
    </source>
</evidence>
<sequence>MNKLQRFVNWCLRHILNIRWPDTIPIDIQIKKRKLRWITHMLRKPAGAIERDALDLSPQGARRRGQLRKTWRTTKEEITEMGKT</sequence>